<accession>A0ABT8C0R6</accession>
<dbReference type="EMBL" id="JAUFQC010000027">
    <property type="protein sequence ID" value="MDN3612214.1"/>
    <property type="molecule type" value="Genomic_DNA"/>
</dbReference>
<dbReference type="Proteomes" id="UP001238540">
    <property type="component" value="Unassembled WGS sequence"/>
</dbReference>
<name>A0ABT8C0R6_9VIBR</name>
<dbReference type="RefSeq" id="WP_290313356.1">
    <property type="nucleotide sequence ID" value="NZ_JAUFQC010000027.1"/>
</dbReference>
<reference evidence="2" key="1">
    <citation type="journal article" date="2019" name="Int. J. Syst. Evol. Microbiol.">
        <title>The Global Catalogue of Microorganisms (GCM) 10K type strain sequencing project: providing services to taxonomists for standard genome sequencing and annotation.</title>
        <authorList>
            <consortium name="The Broad Institute Genomics Platform"/>
            <consortium name="The Broad Institute Genome Sequencing Center for Infectious Disease"/>
            <person name="Wu L."/>
            <person name="Ma J."/>
        </authorList>
    </citation>
    <scope>NUCLEOTIDE SEQUENCE [LARGE SCALE GENOMIC DNA]</scope>
    <source>
        <strain evidence="2">CECT 7398</strain>
    </source>
</reference>
<protein>
    <submittedName>
        <fullName evidence="1">Uncharacterized protein</fullName>
    </submittedName>
</protein>
<proteinExistence type="predicted"/>
<sequence length="44" mass="4947">MNVEKKWLTEGRGMALAKASTYRPERRSSHWPIGILPSGRFSGS</sequence>
<gene>
    <name evidence="1" type="ORF">QWZ16_21705</name>
</gene>
<keyword evidence="2" id="KW-1185">Reference proteome</keyword>
<evidence type="ECO:0000313" key="2">
    <source>
        <dbReference type="Proteomes" id="UP001238540"/>
    </source>
</evidence>
<organism evidence="1 2">
    <name type="scientific">Vibrio ostreicida</name>
    <dbReference type="NCBI Taxonomy" id="526588"/>
    <lineage>
        <taxon>Bacteria</taxon>
        <taxon>Pseudomonadati</taxon>
        <taxon>Pseudomonadota</taxon>
        <taxon>Gammaproteobacteria</taxon>
        <taxon>Vibrionales</taxon>
        <taxon>Vibrionaceae</taxon>
        <taxon>Vibrio</taxon>
    </lineage>
</organism>
<comment type="caution">
    <text evidence="1">The sequence shown here is derived from an EMBL/GenBank/DDBJ whole genome shotgun (WGS) entry which is preliminary data.</text>
</comment>
<evidence type="ECO:0000313" key="1">
    <source>
        <dbReference type="EMBL" id="MDN3612214.1"/>
    </source>
</evidence>